<evidence type="ECO:0000256" key="4">
    <source>
        <dbReference type="ARBA" id="ARBA00022691"/>
    </source>
</evidence>
<dbReference type="PROSITE" id="PS51918">
    <property type="entry name" value="RADICAL_SAM"/>
    <property type="match status" value="1"/>
</dbReference>
<evidence type="ECO:0000256" key="1">
    <source>
        <dbReference type="ARBA" id="ARBA00006100"/>
    </source>
</evidence>
<proteinExistence type="inferred from homology"/>
<dbReference type="SFLD" id="SFLDG01065">
    <property type="entry name" value="anaerobic_coproporphyrinogen-I"/>
    <property type="match status" value="1"/>
</dbReference>
<reference evidence="11 12" key="1">
    <citation type="submission" date="2015-10" db="EMBL/GenBank/DDBJ databases">
        <title>Draft Genome of Actinomyces odontolyticus subsp. actinosynbacter strain XH001.</title>
        <authorList>
            <person name="Mclean J.S."/>
            <person name="He X."/>
        </authorList>
    </citation>
    <scope>NUCLEOTIDE SEQUENCE [LARGE SCALE GENOMIC DNA]</scope>
    <source>
        <strain evidence="11 12">XH001</strain>
    </source>
</reference>
<keyword evidence="3 9" id="KW-0349">Heme</keyword>
<dbReference type="InterPro" id="IPR058240">
    <property type="entry name" value="rSAM_sf"/>
</dbReference>
<keyword evidence="5 9" id="KW-0479">Metal-binding</keyword>
<keyword evidence="8 9" id="KW-0143">Chaperone</keyword>
<dbReference type="AlphaFoldDB" id="A0A0V8RSP6"/>
<dbReference type="EMBL" id="LLVT01000002">
    <property type="protein sequence ID" value="KSW11104.1"/>
    <property type="molecule type" value="Genomic_DNA"/>
</dbReference>
<evidence type="ECO:0000256" key="7">
    <source>
        <dbReference type="ARBA" id="ARBA00023014"/>
    </source>
</evidence>
<organism evidence="11 12">
    <name type="scientific">Schaalia odontolytica</name>
    <dbReference type="NCBI Taxonomy" id="1660"/>
    <lineage>
        <taxon>Bacteria</taxon>
        <taxon>Bacillati</taxon>
        <taxon>Actinomycetota</taxon>
        <taxon>Actinomycetes</taxon>
        <taxon>Actinomycetales</taxon>
        <taxon>Actinomycetaceae</taxon>
        <taxon>Schaalia</taxon>
    </lineage>
</organism>
<dbReference type="PANTHER" id="PTHR13932">
    <property type="entry name" value="COPROPORPHYRINIGEN III OXIDASE"/>
    <property type="match status" value="1"/>
</dbReference>
<dbReference type="GO" id="GO:0005737">
    <property type="term" value="C:cytoplasm"/>
    <property type="evidence" value="ECO:0007669"/>
    <property type="project" value="UniProtKB-SubCell"/>
</dbReference>
<dbReference type="GO" id="GO:0046872">
    <property type="term" value="F:metal ion binding"/>
    <property type="evidence" value="ECO:0007669"/>
    <property type="project" value="UniProtKB-UniRule"/>
</dbReference>
<evidence type="ECO:0000256" key="6">
    <source>
        <dbReference type="ARBA" id="ARBA00023004"/>
    </source>
</evidence>
<dbReference type="InterPro" id="IPR004559">
    <property type="entry name" value="HemW-like"/>
</dbReference>
<dbReference type="Proteomes" id="UP000054686">
    <property type="component" value="Unassembled WGS sequence"/>
</dbReference>
<evidence type="ECO:0000256" key="3">
    <source>
        <dbReference type="ARBA" id="ARBA00022617"/>
    </source>
</evidence>
<comment type="similarity">
    <text evidence="1">Belongs to the anaerobic coproporphyrinogen-III oxidase family. HemW subfamily.</text>
</comment>
<dbReference type="PANTHER" id="PTHR13932:SF5">
    <property type="entry name" value="RADICAL S-ADENOSYL METHIONINE DOMAIN-CONTAINING PROTEIN 1, MITOCHONDRIAL"/>
    <property type="match status" value="1"/>
</dbReference>
<evidence type="ECO:0000256" key="9">
    <source>
        <dbReference type="RuleBase" id="RU364116"/>
    </source>
</evidence>
<dbReference type="CDD" id="cd01335">
    <property type="entry name" value="Radical_SAM"/>
    <property type="match status" value="1"/>
</dbReference>
<dbReference type="InterPro" id="IPR013785">
    <property type="entry name" value="Aldolase_TIM"/>
</dbReference>
<evidence type="ECO:0000313" key="11">
    <source>
        <dbReference type="EMBL" id="KSW11104.1"/>
    </source>
</evidence>
<evidence type="ECO:0000313" key="12">
    <source>
        <dbReference type="Proteomes" id="UP000054686"/>
    </source>
</evidence>
<accession>A0A0V8RSP6</accession>
<keyword evidence="9" id="KW-0963">Cytoplasm</keyword>
<dbReference type="SFLD" id="SFLDS00029">
    <property type="entry name" value="Radical_SAM"/>
    <property type="match status" value="1"/>
</dbReference>
<dbReference type="SFLD" id="SFLDF00562">
    <property type="entry name" value="HemN-like__clustered_with_heat"/>
    <property type="match status" value="1"/>
</dbReference>
<evidence type="ECO:0000256" key="5">
    <source>
        <dbReference type="ARBA" id="ARBA00022723"/>
    </source>
</evidence>
<dbReference type="InterPro" id="IPR006638">
    <property type="entry name" value="Elp3/MiaA/NifB-like_rSAM"/>
</dbReference>
<evidence type="ECO:0000256" key="8">
    <source>
        <dbReference type="ARBA" id="ARBA00023186"/>
    </source>
</evidence>
<comment type="caution">
    <text evidence="11">The sequence shown here is derived from an EMBL/GenBank/DDBJ whole genome shotgun (WGS) entry which is preliminary data.</text>
</comment>
<dbReference type="Pfam" id="PF04055">
    <property type="entry name" value="Radical_SAM"/>
    <property type="match status" value="1"/>
</dbReference>
<dbReference type="GO" id="GO:0051539">
    <property type="term" value="F:4 iron, 4 sulfur cluster binding"/>
    <property type="evidence" value="ECO:0007669"/>
    <property type="project" value="UniProtKB-UniRule"/>
</dbReference>
<gene>
    <name evidence="11" type="ORF">APY09_06480</name>
</gene>
<protein>
    <recommendedName>
        <fullName evidence="2 9">Heme chaperone HemW</fullName>
    </recommendedName>
</protein>
<dbReference type="InterPro" id="IPR034505">
    <property type="entry name" value="Coproporphyrinogen-III_oxidase"/>
</dbReference>
<sequence length="438" mass="46791">MLVSPAQPDGQRWPDDGALDPGLVEVEAQRPLSLYVHVPFCRVRCGYCDFNTYTVGFGPGAQVGDYAPSVLAEASLAARVMAESGLPAREAETVFFGGGTPTMLDTAELAEILTGLRERIGIAPGAEVTLEANPDTVTRVGLVQLADAGFTRVSFGMQSAVPAILKTLDRTHTPERVPLVVQWAKEAGLSTSVDLIYGTPGESLADWEASLRAALSYETDHISAYALVVEEGTKMGGQVARGELPTPDPDDEAAKYELADALLSEAGYAWYEISNFARATDADLASGRPSTFYAHASAHNLAYWRDWDWWGLGPGAHSHVGRMRWWNVKNPAAYAARLRDGRSPAYAGEILDEDTRELERVMLGVRTSEGIELAGLPGTRQADEAGVALGAGAVSGGRVAALIADGLIDAAAALRGRVILTLRGRLLADYVTRELMGY</sequence>
<keyword evidence="6 9" id="KW-0408">Iron</keyword>
<evidence type="ECO:0000256" key="2">
    <source>
        <dbReference type="ARBA" id="ARBA00017228"/>
    </source>
</evidence>
<keyword evidence="9" id="KW-0004">4Fe-4S</keyword>
<comment type="function">
    <text evidence="9">Probably acts as a heme chaperone, transferring heme to an unknown acceptor. Binds one molecule of heme per monomer, possibly covalently. Binds 1 [4Fe-4S] cluster. The cluster is coordinated with 3 cysteines and an exchangeable S-adenosyl-L-methionine.</text>
</comment>
<keyword evidence="4 9" id="KW-0949">S-adenosyl-L-methionine</keyword>
<feature type="domain" description="Radical SAM core" evidence="10">
    <location>
        <begin position="26"/>
        <end position="269"/>
    </location>
</feature>
<dbReference type="InterPro" id="IPR007197">
    <property type="entry name" value="rSAM"/>
</dbReference>
<dbReference type="OrthoDB" id="9808022at2"/>
<keyword evidence="7 9" id="KW-0411">Iron-sulfur</keyword>
<comment type="subcellular location">
    <subcellularLocation>
        <location evidence="9">Cytoplasm</location>
    </subcellularLocation>
</comment>
<dbReference type="NCBIfam" id="TIGR00539">
    <property type="entry name" value="hemN_rel"/>
    <property type="match status" value="1"/>
</dbReference>
<evidence type="ECO:0000259" key="10">
    <source>
        <dbReference type="PROSITE" id="PS51918"/>
    </source>
</evidence>
<dbReference type="GO" id="GO:0006779">
    <property type="term" value="P:porphyrin-containing compound biosynthetic process"/>
    <property type="evidence" value="ECO:0007669"/>
    <property type="project" value="InterPro"/>
</dbReference>
<dbReference type="SMART" id="SM00729">
    <property type="entry name" value="Elp3"/>
    <property type="match status" value="1"/>
</dbReference>
<dbReference type="GO" id="GO:0004109">
    <property type="term" value="F:coproporphyrinogen oxidase activity"/>
    <property type="evidence" value="ECO:0007669"/>
    <property type="project" value="InterPro"/>
</dbReference>
<dbReference type="Gene3D" id="3.20.20.70">
    <property type="entry name" value="Aldolase class I"/>
    <property type="match status" value="1"/>
</dbReference>
<name>A0A0V8RSP6_9ACTO</name>
<dbReference type="SUPFAM" id="SSF102114">
    <property type="entry name" value="Radical SAM enzymes"/>
    <property type="match status" value="1"/>
</dbReference>